<feature type="compositionally biased region" description="Pro residues" evidence="4">
    <location>
        <begin position="836"/>
        <end position="857"/>
    </location>
</feature>
<keyword evidence="1 2" id="KW-0103">Bromodomain</keyword>
<feature type="compositionally biased region" description="Pro residues" evidence="4">
    <location>
        <begin position="1513"/>
        <end position="1522"/>
    </location>
</feature>
<dbReference type="Gene3D" id="1.20.920.10">
    <property type="entry name" value="Bromodomain-like"/>
    <property type="match status" value="1"/>
</dbReference>
<dbReference type="GO" id="GO:0090537">
    <property type="term" value="C:CERF complex"/>
    <property type="evidence" value="ECO:0007669"/>
    <property type="project" value="InterPro"/>
</dbReference>
<accession>A0A8K9V4P3</accession>
<reference evidence="6" key="1">
    <citation type="submission" date="2020-07" db="EMBL/GenBank/DDBJ databases">
        <title>A long reads based de novo assembly of the rainbow trout Arlee double haploid line genome.</title>
        <authorList>
            <person name="Gao G."/>
            <person name="Palti Y."/>
        </authorList>
    </citation>
    <scope>NUCLEOTIDE SEQUENCE [LARGE SCALE GENOMIC DNA]</scope>
</reference>
<feature type="region of interest" description="Disordered" evidence="4">
    <location>
        <begin position="803"/>
        <end position="886"/>
    </location>
</feature>
<feature type="compositionally biased region" description="Pro residues" evidence="4">
    <location>
        <begin position="1070"/>
        <end position="1079"/>
    </location>
</feature>
<feature type="compositionally biased region" description="Polar residues" evidence="4">
    <location>
        <begin position="1117"/>
        <end position="1143"/>
    </location>
</feature>
<dbReference type="GO" id="GO:0007338">
    <property type="term" value="P:single fertilization"/>
    <property type="evidence" value="ECO:0007669"/>
    <property type="project" value="TreeGrafter"/>
</dbReference>
<keyword evidence="3" id="KW-0175">Coiled coil</keyword>
<dbReference type="Pfam" id="PF00439">
    <property type="entry name" value="Bromodomain"/>
    <property type="match status" value="1"/>
</dbReference>
<dbReference type="GeneTree" id="ENSGT00940000166757"/>
<dbReference type="CDD" id="cd05509">
    <property type="entry name" value="Bromo_gcn5_like"/>
    <property type="match status" value="1"/>
</dbReference>
<dbReference type="Proteomes" id="UP000694395">
    <property type="component" value="Chromosome 2"/>
</dbReference>
<dbReference type="PANTHER" id="PTHR47092">
    <property type="entry name" value="CAT EYE SYNDROME CRITICAL REGION PROTEIN 2"/>
    <property type="match status" value="1"/>
</dbReference>
<dbReference type="InterPro" id="IPR029614">
    <property type="entry name" value="CECR2"/>
</dbReference>
<feature type="compositionally biased region" description="Basic and acidic residues" evidence="4">
    <location>
        <begin position="552"/>
        <end position="564"/>
    </location>
</feature>
<feature type="compositionally biased region" description="Polar residues" evidence="4">
    <location>
        <begin position="904"/>
        <end position="940"/>
    </location>
</feature>
<feature type="region of interest" description="Disordered" evidence="4">
    <location>
        <begin position="1586"/>
        <end position="1609"/>
    </location>
</feature>
<dbReference type="InterPro" id="IPR036427">
    <property type="entry name" value="Bromodomain-like_sf"/>
</dbReference>
<feature type="compositionally biased region" description="Basic and acidic residues" evidence="4">
    <location>
        <begin position="1458"/>
        <end position="1471"/>
    </location>
</feature>
<dbReference type="GO" id="GO:0006338">
    <property type="term" value="P:chromatin remodeling"/>
    <property type="evidence" value="ECO:0007669"/>
    <property type="project" value="InterPro"/>
</dbReference>
<sequence length="1609" mass="179314">MFQGCTISVEEIQSWWEVPAIAHFCSLFRTAFNLPDFEIEELEEALQKQDIDFLADLLVSLLQGCYQRTDITPQAFSDYLDDIINYRWELEEGKPNPLRQGPFEELAPRTQVELLHRLCDYRLDAADVFDLLKGLDADSLRVEPLGQDGNGTLYWYFYGTRMYKEDPVKRKAEQLREALVIKPAEKRKRGRPPKKKVEEIQLSEVESEVKKENGLEGLHSGTDRERGAWSLVCDTEEQWASLAESIKDKTSPQDRHLYRIISQNFLPEISSMIELKENEQKQRLLDPTPVRSSYRLSEKRMSQEEEVRPAVCLCIDGSWCSQCVLSPVRPSGLIVSCVTQDTLQAIADVEQQKQRDVDMDRQALLAEQKREEEMLLQEERQREEQERVKAVEERARRRKLREEKAWLISQGKDLPPELLHLEPHSPIQRARRTKAFYEIDDDYTALYKVLEALKAHKDSWPFLEPVDESYAPNYNEIIQTPMDLSTIERKLNEGEYIAKEEFVSDVKLMFENCMEYNGEDSEYSIMAESLERCFSRALLKHLPSEDGDTDEEFHVCGEDREKDRKEKRRSKGPKQAGPERLGRATEHASRKRTHPGGKGSTAMEEGNKVAQPPPPTHWANRHPHPHSMPHGQPHPGNLYHPAQQQLQHPPGPHMYGQRMAMDPRYAYPHPGQGHMPRPGDPNAHHMPQHYNMQPHLGDGHHIGPRYQVGPDGRPLHPQHHQQQHPYMGPTHGPSLGPRPVALQSGGLCTPTPEGNMYPSRQRTDGHPMHPGGNRYPGPDVPLQHNYPAFRPGMGVPPSMWSGMNHQGQQRPSGPGMQEQNMANHPQHPYFHGGPRPMGPKPWPEQPGGPGGYPPPPNSQYRMPCGISTSPGPMALRPPMPHQDSRQRLASMLESPEMIALQQLSASSTGLPAGSSRQLMGNLQQQPPQGVGSAPTQAQPSQHPPPPEIQLLRPARDDGPDSQPAHHADMQPKEFTSDHKTTNNNHAGTRITPVQSDQDRSTEPPSHPTGGMQSPSAPNLGRSQERGSGTGEQAASRPGHPQSSETTGNQEGERRGQSVCQTPTQQNNPSIVPPPRPHNSPPSQNSPHSQNALQHITQIPTRQIPENAPHPKNAHQHMIQNAQQQNILQHISQKTPQQGSQNPQNTPPHVAQNPLQRGPQPSPMHGMPKCAPQGAQPGPGPPQPAPFTSLPPSHPVSQLPPQPSPADHGDQRPSEPTSRRDSGGSSGNPSIMKSGPPNSIYKQQSFSPNVQQTQLGNQGSLGPRGPAPGHIPAMPPHSPGQVAGAMGSQTHPHYGQPMGRPMPPSNRQPYPNQAMPQTMNPNHNPAGYPTYHQHGASYPYHMAQQQHLQGHTNMYPQYQQQHLYPQPQGNSRGGYPPEEWHRQQQYQPRHPMPSNTYLPAASAKVNGCLKEGSSMGSPLGSEGSGVSLMSPSLLPEGLHGGSAGKESREAGSPMKPQHARVEETSERPESPKEILDLDSHNAAARRWSSQPLPQVANFLYDPRAVHPGMQQGGAPPPHMISRPPYPSQPGFPSGHYTPQRPHPHLMEALQRPQHLPFHPGQTHMAIYRHPQTEGHFQGMTVQQRGLGPEHFLHPGQQMMSPSGPSSKQGV</sequence>
<feature type="compositionally biased region" description="Polar residues" evidence="4">
    <location>
        <begin position="803"/>
        <end position="823"/>
    </location>
</feature>
<feature type="region of interest" description="Disordered" evidence="4">
    <location>
        <begin position="1362"/>
        <end position="1471"/>
    </location>
</feature>
<feature type="compositionally biased region" description="Basic and acidic residues" evidence="4">
    <location>
        <begin position="1206"/>
        <end position="1221"/>
    </location>
</feature>
<dbReference type="PRINTS" id="PR00503">
    <property type="entry name" value="BROMODOMAIN"/>
</dbReference>
<dbReference type="SUPFAM" id="SSF47370">
    <property type="entry name" value="Bromodomain"/>
    <property type="match status" value="1"/>
</dbReference>
<proteinExistence type="predicted"/>
<feature type="compositionally biased region" description="Polar residues" evidence="4">
    <location>
        <begin position="1226"/>
        <end position="1259"/>
    </location>
</feature>
<feature type="compositionally biased region" description="Polar residues" evidence="4">
    <location>
        <begin position="1091"/>
        <end position="1100"/>
    </location>
</feature>
<evidence type="ECO:0000256" key="2">
    <source>
        <dbReference type="PROSITE-ProRule" id="PRU00035"/>
    </source>
</evidence>
<feature type="compositionally biased region" description="Polar residues" evidence="4">
    <location>
        <begin position="1040"/>
        <end position="1049"/>
    </location>
</feature>
<feature type="domain" description="Bromo" evidence="5">
    <location>
        <begin position="454"/>
        <end position="524"/>
    </location>
</feature>
<feature type="compositionally biased region" description="Low complexity" evidence="4">
    <location>
        <begin position="1080"/>
        <end position="1090"/>
    </location>
</feature>
<feature type="region of interest" description="Disordered" evidence="4">
    <location>
        <begin position="904"/>
        <end position="1334"/>
    </location>
</feature>
<dbReference type="InterPro" id="IPR001487">
    <property type="entry name" value="Bromodomain"/>
</dbReference>
<evidence type="ECO:0000256" key="4">
    <source>
        <dbReference type="SAM" id="MobiDB-lite"/>
    </source>
</evidence>
<name>A0A8K9V4P3_ONCMY</name>
<evidence type="ECO:0000313" key="6">
    <source>
        <dbReference type="Ensembl" id="ENSOMYP00000121146.1"/>
    </source>
</evidence>
<feature type="compositionally biased region" description="Polar residues" evidence="4">
    <location>
        <begin position="1596"/>
        <end position="1609"/>
    </location>
</feature>
<feature type="compositionally biased region" description="Polar residues" evidence="4">
    <location>
        <begin position="981"/>
        <end position="995"/>
    </location>
</feature>
<feature type="compositionally biased region" description="Polar residues" evidence="4">
    <location>
        <begin position="1382"/>
        <end position="1396"/>
    </location>
</feature>
<gene>
    <name evidence="6" type="primary">LOC110498211</name>
</gene>
<keyword evidence="7" id="KW-1185">Reference proteome</keyword>
<feature type="coiled-coil region" evidence="3">
    <location>
        <begin position="361"/>
        <end position="395"/>
    </location>
</feature>
<organism evidence="6 7">
    <name type="scientific">Oncorhynchus mykiss</name>
    <name type="common">Rainbow trout</name>
    <name type="synonym">Salmo gairdneri</name>
    <dbReference type="NCBI Taxonomy" id="8022"/>
    <lineage>
        <taxon>Eukaryota</taxon>
        <taxon>Metazoa</taxon>
        <taxon>Chordata</taxon>
        <taxon>Craniata</taxon>
        <taxon>Vertebrata</taxon>
        <taxon>Euteleostomi</taxon>
        <taxon>Actinopterygii</taxon>
        <taxon>Neopterygii</taxon>
        <taxon>Teleostei</taxon>
        <taxon>Protacanthopterygii</taxon>
        <taxon>Salmoniformes</taxon>
        <taxon>Salmonidae</taxon>
        <taxon>Salmoninae</taxon>
        <taxon>Oncorhynchus</taxon>
    </lineage>
</organism>
<dbReference type="PANTHER" id="PTHR47092:SF1">
    <property type="entry name" value="CHROMATIN REMODELING REGULATOR CECR2"/>
    <property type="match status" value="1"/>
</dbReference>
<dbReference type="PROSITE" id="PS50014">
    <property type="entry name" value="BROMODOMAIN_2"/>
    <property type="match status" value="1"/>
</dbReference>
<feature type="compositionally biased region" description="Basic and acidic residues" evidence="4">
    <location>
        <begin position="953"/>
        <end position="980"/>
    </location>
</feature>
<evidence type="ECO:0000256" key="3">
    <source>
        <dbReference type="SAM" id="Coils"/>
    </source>
</evidence>
<evidence type="ECO:0000259" key="5">
    <source>
        <dbReference type="PROSITE" id="PS50014"/>
    </source>
</evidence>
<reference evidence="6" key="3">
    <citation type="submission" date="2025-09" db="UniProtKB">
        <authorList>
            <consortium name="Ensembl"/>
        </authorList>
    </citation>
    <scope>IDENTIFICATION</scope>
</reference>
<evidence type="ECO:0000256" key="1">
    <source>
        <dbReference type="ARBA" id="ARBA00023117"/>
    </source>
</evidence>
<feature type="region of interest" description="Disordered" evidence="4">
    <location>
        <begin position="543"/>
        <end position="658"/>
    </location>
</feature>
<feature type="region of interest" description="Disordered" evidence="4">
    <location>
        <begin position="1503"/>
        <end position="1522"/>
    </location>
</feature>
<protein>
    <recommendedName>
        <fullName evidence="5">Bromo domain-containing protein</fullName>
    </recommendedName>
</protein>
<dbReference type="Ensembl" id="ENSOMYT00000117830.1">
    <property type="protein sequence ID" value="ENSOMYP00000121146.1"/>
    <property type="gene ID" value="ENSOMYG00000020496.2"/>
</dbReference>
<reference evidence="6" key="2">
    <citation type="submission" date="2025-08" db="UniProtKB">
        <authorList>
            <consortium name="Ensembl"/>
        </authorList>
    </citation>
    <scope>IDENTIFICATION</scope>
</reference>
<feature type="compositionally biased region" description="Pro residues" evidence="4">
    <location>
        <begin position="1191"/>
        <end position="1203"/>
    </location>
</feature>
<feature type="compositionally biased region" description="Polar residues" evidence="4">
    <location>
        <begin position="1306"/>
        <end position="1322"/>
    </location>
</feature>
<evidence type="ECO:0000313" key="7">
    <source>
        <dbReference type="Proteomes" id="UP000694395"/>
    </source>
</evidence>
<dbReference type="SMART" id="SM00297">
    <property type="entry name" value="BROMO"/>
    <property type="match status" value="1"/>
</dbReference>